<dbReference type="Pfam" id="PF24219">
    <property type="entry name" value="DUF7438"/>
    <property type="match status" value="1"/>
</dbReference>
<organism evidence="1 2">
    <name type="scientific">Escherichia phage vb_EcoM-VR5</name>
    <dbReference type="NCBI Taxonomy" id="1567026"/>
    <lineage>
        <taxon>Viruses</taxon>
        <taxon>Duplodnaviria</taxon>
        <taxon>Heunggongvirae</taxon>
        <taxon>Uroviricota</taxon>
        <taxon>Caudoviricetes</taxon>
        <taxon>Pantevenvirales</taxon>
        <taxon>Straboviridae</taxon>
        <taxon>Tevenvirinae</taxon>
        <taxon>Dhakavirus</taxon>
        <taxon>Dhakavirus vr5</taxon>
    </lineage>
</organism>
<gene>
    <name evidence="1" type="ORF">VR5_099</name>
</gene>
<dbReference type="KEGG" id="vg:26632404"/>
<dbReference type="RefSeq" id="YP_009205793.1">
    <property type="nucleotide sequence ID" value="NC_028881.1"/>
</dbReference>
<dbReference type="OrthoDB" id="25861at10239"/>
<dbReference type="GeneID" id="26632404"/>
<protein>
    <submittedName>
        <fullName evidence="1">Uncharacterized protein</fullName>
    </submittedName>
</protein>
<dbReference type="Proteomes" id="UP000030715">
    <property type="component" value="Segment"/>
</dbReference>
<dbReference type="EMBL" id="KP007359">
    <property type="protein sequence ID" value="AIZ01886.1"/>
    <property type="molecule type" value="Genomic_DNA"/>
</dbReference>
<reference evidence="1 2" key="1">
    <citation type="submission" date="2014-10" db="EMBL/GenBank/DDBJ databases">
        <title>VR bacteriophages - a small but diverse group of low-temperature viruses.</title>
        <authorList>
            <person name="Kaliniene L."/>
            <person name="Meskys R."/>
            <person name="Simoliunas E."/>
            <person name="Zajanckauskaite A."/>
            <person name="Truncaite L."/>
        </authorList>
    </citation>
    <scope>NUCLEOTIDE SEQUENCE [LARGE SCALE GENOMIC DNA]</scope>
</reference>
<name>A0A0A7HC76_9CAUD</name>
<sequence length="60" mass="6751">MLTAEQIEKIIKLATAIERDSYDIAVEHCEGYSYSGIEQCKRDLANSKAALVEYLNELKA</sequence>
<evidence type="ECO:0000313" key="2">
    <source>
        <dbReference type="Proteomes" id="UP000030715"/>
    </source>
</evidence>
<keyword evidence="2" id="KW-1185">Reference proteome</keyword>
<accession>A0A0A7HC76</accession>
<evidence type="ECO:0000313" key="1">
    <source>
        <dbReference type="EMBL" id="AIZ01886.1"/>
    </source>
</evidence>
<dbReference type="InterPro" id="IPR055861">
    <property type="entry name" value="DUF7438"/>
</dbReference>
<proteinExistence type="predicted"/>